<sequence length="70" mass="7591">MGRQSPTFKEVVLEVMRKHAGDIKDSQIKDRASGKGTFVSITVTITATGKPQLDAIFEDLKATGVVQMVL</sequence>
<dbReference type="EMBL" id="CP019343">
    <property type="protein sequence ID" value="ARN74688.1"/>
    <property type="molecule type" value="Genomic_DNA"/>
</dbReference>
<evidence type="ECO:0000313" key="3">
    <source>
        <dbReference type="Proteomes" id="UP000193450"/>
    </source>
</evidence>
<dbReference type="SUPFAM" id="SSF117991">
    <property type="entry name" value="YbeD/HP0495-like"/>
    <property type="match status" value="1"/>
</dbReference>
<evidence type="ECO:0000313" key="2">
    <source>
        <dbReference type="EMBL" id="ARN74688.1"/>
    </source>
</evidence>
<evidence type="ECO:0000256" key="1">
    <source>
        <dbReference type="ARBA" id="ARBA00008460"/>
    </source>
</evidence>
<dbReference type="GO" id="GO:0005829">
    <property type="term" value="C:cytosol"/>
    <property type="evidence" value="ECO:0007669"/>
    <property type="project" value="TreeGrafter"/>
</dbReference>
<accession>A0A1X9N9C7</accession>
<dbReference type="PANTHER" id="PTHR38036">
    <property type="entry name" value="UPF0250 PROTEIN YBED"/>
    <property type="match status" value="1"/>
</dbReference>
<dbReference type="PANTHER" id="PTHR38036:SF1">
    <property type="entry name" value="UPF0250 PROTEIN YBED"/>
    <property type="match status" value="1"/>
</dbReference>
<dbReference type="AlphaFoldDB" id="A0A1X9N9C7"/>
<dbReference type="STRING" id="716816.BST96_11495"/>
<dbReference type="KEGG" id="osg:BST96_11495"/>
<organism evidence="2 3">
    <name type="scientific">Oceanicoccus sagamiensis</name>
    <dbReference type="NCBI Taxonomy" id="716816"/>
    <lineage>
        <taxon>Bacteria</taxon>
        <taxon>Pseudomonadati</taxon>
        <taxon>Pseudomonadota</taxon>
        <taxon>Gammaproteobacteria</taxon>
        <taxon>Cellvibrionales</taxon>
        <taxon>Spongiibacteraceae</taxon>
        <taxon>Oceanicoccus</taxon>
    </lineage>
</organism>
<name>A0A1X9N9C7_9GAMM</name>
<proteinExistence type="inferred from homology"/>
<comment type="similarity">
    <text evidence="1">Belongs to the UPF0250 family.</text>
</comment>
<reference evidence="2 3" key="1">
    <citation type="submission" date="2016-11" db="EMBL/GenBank/DDBJ databases">
        <title>Trade-off between light-utilization and light-protection in marine flavobacteria.</title>
        <authorList>
            <person name="Kumagai Y."/>
        </authorList>
    </citation>
    <scope>NUCLEOTIDE SEQUENCE [LARGE SCALE GENOMIC DNA]</scope>
    <source>
        <strain evidence="2 3">NBRC 107125</strain>
    </source>
</reference>
<gene>
    <name evidence="2" type="ORF">BST96_11495</name>
</gene>
<dbReference type="InterPro" id="IPR027471">
    <property type="entry name" value="YbeD-like_sf"/>
</dbReference>
<dbReference type="Pfam" id="PF04359">
    <property type="entry name" value="DUF493"/>
    <property type="match status" value="1"/>
</dbReference>
<dbReference type="RefSeq" id="WP_085758842.1">
    <property type="nucleotide sequence ID" value="NZ_CP019343.1"/>
</dbReference>
<protein>
    <submittedName>
        <fullName evidence="2">Uncharacterized protein</fullName>
    </submittedName>
</protein>
<dbReference type="Proteomes" id="UP000193450">
    <property type="component" value="Chromosome"/>
</dbReference>
<dbReference type="OrthoDB" id="9793424at2"/>
<dbReference type="InterPro" id="IPR007454">
    <property type="entry name" value="UPF0250_YbeD-like"/>
</dbReference>
<dbReference type="Gene3D" id="3.30.70.260">
    <property type="match status" value="1"/>
</dbReference>
<keyword evidence="3" id="KW-1185">Reference proteome</keyword>